<organism evidence="1">
    <name type="scientific">Arundo donax</name>
    <name type="common">Giant reed</name>
    <name type="synonym">Donax arundinaceus</name>
    <dbReference type="NCBI Taxonomy" id="35708"/>
    <lineage>
        <taxon>Eukaryota</taxon>
        <taxon>Viridiplantae</taxon>
        <taxon>Streptophyta</taxon>
        <taxon>Embryophyta</taxon>
        <taxon>Tracheophyta</taxon>
        <taxon>Spermatophyta</taxon>
        <taxon>Magnoliopsida</taxon>
        <taxon>Liliopsida</taxon>
        <taxon>Poales</taxon>
        <taxon>Poaceae</taxon>
        <taxon>PACMAD clade</taxon>
        <taxon>Arundinoideae</taxon>
        <taxon>Arundineae</taxon>
        <taxon>Arundo</taxon>
    </lineage>
</organism>
<reference evidence="1" key="1">
    <citation type="submission" date="2014-09" db="EMBL/GenBank/DDBJ databases">
        <authorList>
            <person name="Magalhaes I.L.F."/>
            <person name="Oliveira U."/>
            <person name="Santos F.R."/>
            <person name="Vidigal T.H.D.A."/>
            <person name="Brescovit A.D."/>
            <person name="Santos A.J."/>
        </authorList>
    </citation>
    <scope>NUCLEOTIDE SEQUENCE</scope>
    <source>
        <tissue evidence="1">Shoot tissue taken approximately 20 cm above the soil surface</tissue>
    </source>
</reference>
<proteinExistence type="predicted"/>
<dbReference type="AlphaFoldDB" id="A0A0A9FR67"/>
<accession>A0A0A9FR67</accession>
<sequence>MSTTQLNPLNQSCIRPPIQDAYMFTTIIQQQVNFLII</sequence>
<evidence type="ECO:0000313" key="1">
    <source>
        <dbReference type="EMBL" id="JAE15325.1"/>
    </source>
</evidence>
<dbReference type="EMBL" id="GBRH01182571">
    <property type="protein sequence ID" value="JAE15325.1"/>
    <property type="molecule type" value="Transcribed_RNA"/>
</dbReference>
<protein>
    <submittedName>
        <fullName evidence="1">Uncharacterized protein</fullName>
    </submittedName>
</protein>
<name>A0A0A9FR67_ARUDO</name>
<reference evidence="1" key="2">
    <citation type="journal article" date="2015" name="Data Brief">
        <title>Shoot transcriptome of the giant reed, Arundo donax.</title>
        <authorList>
            <person name="Barrero R.A."/>
            <person name="Guerrero F.D."/>
            <person name="Moolhuijzen P."/>
            <person name="Goolsby J.A."/>
            <person name="Tidwell J."/>
            <person name="Bellgard S.E."/>
            <person name="Bellgard M.I."/>
        </authorList>
    </citation>
    <scope>NUCLEOTIDE SEQUENCE</scope>
    <source>
        <tissue evidence="1">Shoot tissue taken approximately 20 cm above the soil surface</tissue>
    </source>
</reference>